<dbReference type="CDD" id="cd17040">
    <property type="entry name" value="Ubl_MoaD_like"/>
    <property type="match status" value="1"/>
</dbReference>
<dbReference type="EMBL" id="CP099582">
    <property type="protein sequence ID" value="USS40254.1"/>
    <property type="molecule type" value="Genomic_DNA"/>
</dbReference>
<organism evidence="1 2">
    <name type="scientific">Thermococcus aggregans</name>
    <dbReference type="NCBI Taxonomy" id="110163"/>
    <lineage>
        <taxon>Archaea</taxon>
        <taxon>Methanobacteriati</taxon>
        <taxon>Methanobacteriota</taxon>
        <taxon>Thermococci</taxon>
        <taxon>Thermococcales</taxon>
        <taxon>Thermococcaceae</taxon>
        <taxon>Thermococcus</taxon>
    </lineage>
</organism>
<evidence type="ECO:0000313" key="2">
    <source>
        <dbReference type="Proteomes" id="UP001055732"/>
    </source>
</evidence>
<dbReference type="InterPro" id="IPR003749">
    <property type="entry name" value="ThiS/MoaD-like"/>
</dbReference>
<dbReference type="InterPro" id="IPR016155">
    <property type="entry name" value="Mopterin_synth/thiamin_S_b"/>
</dbReference>
<keyword evidence="2" id="KW-1185">Reference proteome</keyword>
<name>A0A9E7SNH6_THEAG</name>
<reference evidence="1" key="1">
    <citation type="journal article" date="1998" name="Int. J. Syst. Bacteriol. 48 Pt">
        <title>Thermococcus guaymasensis sp. nov. and Thermococcus aggregans sp. nov., two novel thermophilic archaea isolated from the Guaymas Basin hydrothermal vent site.</title>
        <authorList>
            <person name="Canganella F."/>
            <person name="Jones W.J."/>
            <person name="Gambacorta A."/>
            <person name="Antranikian G."/>
        </authorList>
    </citation>
    <scope>NUCLEOTIDE SEQUENCE</scope>
    <source>
        <strain evidence="1">TY</strain>
    </source>
</reference>
<evidence type="ECO:0000313" key="1">
    <source>
        <dbReference type="EMBL" id="USS40254.1"/>
    </source>
</evidence>
<dbReference type="Pfam" id="PF02597">
    <property type="entry name" value="ThiS"/>
    <property type="match status" value="1"/>
</dbReference>
<protein>
    <submittedName>
        <fullName evidence="1">MoaD/ThiS family protein</fullName>
    </submittedName>
</protein>
<dbReference type="SUPFAM" id="SSF54285">
    <property type="entry name" value="MoaD/ThiS"/>
    <property type="match status" value="1"/>
</dbReference>
<sequence>MKIKVKLYGELALKHGAEVEIEIEGEATVRDVLKILRISKSEHHLILNERKVSKDHPIRDGDTLKVLPVVYGGLFSQAHVFSKCER</sequence>
<reference evidence="1" key="2">
    <citation type="submission" date="2022-06" db="EMBL/GenBank/DDBJ databases">
        <authorList>
            <person name="Park Y.-J."/>
        </authorList>
    </citation>
    <scope>NUCLEOTIDE SEQUENCE</scope>
    <source>
        <strain evidence="1">TY</strain>
    </source>
</reference>
<gene>
    <name evidence="1" type="ORF">NF865_07965</name>
</gene>
<proteinExistence type="predicted"/>
<dbReference type="KEGG" id="tagg:NF865_07965"/>
<dbReference type="InterPro" id="IPR012675">
    <property type="entry name" value="Beta-grasp_dom_sf"/>
</dbReference>
<dbReference type="Gene3D" id="3.10.20.30">
    <property type="match status" value="1"/>
</dbReference>
<dbReference type="RefSeq" id="WP_253304211.1">
    <property type="nucleotide sequence ID" value="NZ_CP099582.1"/>
</dbReference>
<accession>A0A9E7SNH6</accession>
<dbReference type="Proteomes" id="UP001055732">
    <property type="component" value="Chromosome"/>
</dbReference>
<dbReference type="AlphaFoldDB" id="A0A9E7SNH6"/>